<feature type="region of interest" description="Disordered" evidence="1">
    <location>
        <begin position="45"/>
        <end position="70"/>
    </location>
</feature>
<evidence type="ECO:0000313" key="2">
    <source>
        <dbReference type="EMBL" id="MFD1706298.1"/>
    </source>
</evidence>
<keyword evidence="3" id="KW-1185">Reference proteome</keyword>
<sequence>MPTYPSLKEVRIRWLDRETIEVWDHIRKITEYEVNKDPRKTFIHRPEHLPKIKGTPDEGDMGLATSPHVQKAPEVEVRSLDYYENLQEEESALCKP</sequence>
<comment type="caution">
    <text evidence="2">The sequence shown here is derived from an EMBL/GenBank/DDBJ whole genome shotgun (WGS) entry which is preliminary data.</text>
</comment>
<proteinExistence type="predicted"/>
<evidence type="ECO:0000256" key="1">
    <source>
        <dbReference type="SAM" id="MobiDB-lite"/>
    </source>
</evidence>
<accession>A0ABW4KGP7</accession>
<dbReference type="Proteomes" id="UP001597301">
    <property type="component" value="Unassembled WGS sequence"/>
</dbReference>
<dbReference type="RefSeq" id="WP_380772888.1">
    <property type="nucleotide sequence ID" value="NZ_JBHUEO010000012.1"/>
</dbReference>
<evidence type="ECO:0000313" key="3">
    <source>
        <dbReference type="Proteomes" id="UP001597301"/>
    </source>
</evidence>
<feature type="compositionally biased region" description="Basic and acidic residues" evidence="1">
    <location>
        <begin position="45"/>
        <end position="56"/>
    </location>
</feature>
<dbReference type="EMBL" id="JBHUEO010000012">
    <property type="protein sequence ID" value="MFD1706298.1"/>
    <property type="molecule type" value="Genomic_DNA"/>
</dbReference>
<reference evidence="3" key="1">
    <citation type="journal article" date="2019" name="Int. J. Syst. Evol. Microbiol.">
        <title>The Global Catalogue of Microorganisms (GCM) 10K type strain sequencing project: providing services to taxonomists for standard genome sequencing and annotation.</title>
        <authorList>
            <consortium name="The Broad Institute Genomics Platform"/>
            <consortium name="The Broad Institute Genome Sequencing Center for Infectious Disease"/>
            <person name="Wu L."/>
            <person name="Ma J."/>
        </authorList>
    </citation>
    <scope>NUCLEOTIDE SEQUENCE [LARGE SCALE GENOMIC DNA]</scope>
    <source>
        <strain evidence="3">CGMCC 1.12295</strain>
    </source>
</reference>
<organism evidence="2 3">
    <name type="scientific">Siminovitchia sediminis</name>
    <dbReference type="NCBI Taxonomy" id="1274353"/>
    <lineage>
        <taxon>Bacteria</taxon>
        <taxon>Bacillati</taxon>
        <taxon>Bacillota</taxon>
        <taxon>Bacilli</taxon>
        <taxon>Bacillales</taxon>
        <taxon>Bacillaceae</taxon>
        <taxon>Siminovitchia</taxon>
    </lineage>
</organism>
<name>A0ABW4KGP7_9BACI</name>
<protein>
    <submittedName>
        <fullName evidence="2">Uncharacterized protein</fullName>
    </submittedName>
</protein>
<gene>
    <name evidence="2" type="ORF">ACFSCZ_05945</name>
</gene>